<organism evidence="2 3">
    <name type="scientific">Gaoshiqia sediminis</name>
    <dbReference type="NCBI Taxonomy" id="2986998"/>
    <lineage>
        <taxon>Bacteria</taxon>
        <taxon>Pseudomonadati</taxon>
        <taxon>Bacteroidota</taxon>
        <taxon>Bacteroidia</taxon>
        <taxon>Marinilabiliales</taxon>
        <taxon>Prolixibacteraceae</taxon>
        <taxon>Gaoshiqia</taxon>
    </lineage>
</organism>
<feature type="transmembrane region" description="Helical" evidence="1">
    <location>
        <begin position="55"/>
        <end position="72"/>
    </location>
</feature>
<evidence type="ECO:0000256" key="1">
    <source>
        <dbReference type="SAM" id="Phobius"/>
    </source>
</evidence>
<feature type="transmembrane region" description="Helical" evidence="1">
    <location>
        <begin position="84"/>
        <end position="108"/>
    </location>
</feature>
<evidence type="ECO:0000313" key="3">
    <source>
        <dbReference type="Proteomes" id="UP001163821"/>
    </source>
</evidence>
<keyword evidence="3" id="KW-1185">Reference proteome</keyword>
<dbReference type="Proteomes" id="UP001163821">
    <property type="component" value="Unassembled WGS sequence"/>
</dbReference>
<protein>
    <submittedName>
        <fullName evidence="2">DUF4199 domain-containing protein</fullName>
    </submittedName>
</protein>
<evidence type="ECO:0000313" key="2">
    <source>
        <dbReference type="EMBL" id="MCW0484394.1"/>
    </source>
</evidence>
<dbReference type="Pfam" id="PF13858">
    <property type="entry name" value="DUF4199"/>
    <property type="match status" value="1"/>
</dbReference>
<sequence>MKNQIYLSLTPSYKKNIMEQKSTFWKSAMTYGLYLGIALILYNVLLYVAGQNLNTTLGLVSYLIMAAGVFYSQIHYRNTELNGFISYSQALGFGIVVMLFAGVIQSLYSVILIKYLDPSILDQIRVMQEEALMERGMSDEQIEAVGQMMTKMQSPLVIAISGLLTFGFIGFIISLVTSIFVKKNDEENAFAEAMGEIKDEE</sequence>
<keyword evidence="1" id="KW-0472">Membrane</keyword>
<dbReference type="EMBL" id="JAPAAF010000035">
    <property type="protein sequence ID" value="MCW0484394.1"/>
    <property type="molecule type" value="Genomic_DNA"/>
</dbReference>
<comment type="caution">
    <text evidence="2">The sequence shown here is derived from an EMBL/GenBank/DDBJ whole genome shotgun (WGS) entry which is preliminary data.</text>
</comment>
<reference evidence="2" key="1">
    <citation type="submission" date="2022-10" db="EMBL/GenBank/DDBJ databases">
        <title>Gaoshiqiia sediminis gen. nov., sp. nov., isolated from coastal sediment.</title>
        <authorList>
            <person name="Yu W.X."/>
            <person name="Mu D.S."/>
            <person name="Du J.Z."/>
            <person name="Liang Y.Q."/>
        </authorList>
    </citation>
    <scope>NUCLEOTIDE SEQUENCE</scope>
    <source>
        <strain evidence="2">A06</strain>
    </source>
</reference>
<dbReference type="InterPro" id="IPR025250">
    <property type="entry name" value="DUF4199"/>
</dbReference>
<keyword evidence="1" id="KW-0812">Transmembrane</keyword>
<keyword evidence="1" id="KW-1133">Transmembrane helix</keyword>
<feature type="transmembrane region" description="Helical" evidence="1">
    <location>
        <begin position="28"/>
        <end position="49"/>
    </location>
</feature>
<dbReference type="AlphaFoldDB" id="A0AA41Y6M8"/>
<proteinExistence type="predicted"/>
<name>A0AA41Y6M8_9BACT</name>
<gene>
    <name evidence="2" type="ORF">N2K84_16755</name>
</gene>
<feature type="transmembrane region" description="Helical" evidence="1">
    <location>
        <begin position="156"/>
        <end position="181"/>
    </location>
</feature>
<accession>A0AA41Y6M8</accession>